<organism evidence="1 2">
    <name type="scientific">Polyplax serrata</name>
    <name type="common">Common mouse louse</name>
    <dbReference type="NCBI Taxonomy" id="468196"/>
    <lineage>
        <taxon>Eukaryota</taxon>
        <taxon>Metazoa</taxon>
        <taxon>Ecdysozoa</taxon>
        <taxon>Arthropoda</taxon>
        <taxon>Hexapoda</taxon>
        <taxon>Insecta</taxon>
        <taxon>Pterygota</taxon>
        <taxon>Neoptera</taxon>
        <taxon>Paraneoptera</taxon>
        <taxon>Psocodea</taxon>
        <taxon>Troctomorpha</taxon>
        <taxon>Phthiraptera</taxon>
        <taxon>Anoplura</taxon>
        <taxon>Polyplacidae</taxon>
        <taxon>Polyplax</taxon>
    </lineage>
</organism>
<dbReference type="EMBL" id="JAWJWE010000036">
    <property type="protein sequence ID" value="KAK6628356.1"/>
    <property type="molecule type" value="Genomic_DNA"/>
</dbReference>
<dbReference type="AlphaFoldDB" id="A0AAN8S957"/>
<dbReference type="Proteomes" id="UP001372834">
    <property type="component" value="Unassembled WGS sequence"/>
</dbReference>
<sequence length="55" mass="6044">MRTSLGLVTLKKKGSLLIRANYYGINKLKVGCSGGTCVIKKLDRGINGEEVDIYR</sequence>
<name>A0AAN8S957_POLSC</name>
<reference evidence="1 2" key="1">
    <citation type="submission" date="2023-10" db="EMBL/GenBank/DDBJ databases">
        <title>Genomes of two closely related lineages of the louse Polyplax serrata with different host specificities.</title>
        <authorList>
            <person name="Martinu J."/>
            <person name="Tarabai H."/>
            <person name="Stefka J."/>
            <person name="Hypsa V."/>
        </authorList>
    </citation>
    <scope>NUCLEOTIDE SEQUENCE [LARGE SCALE GENOMIC DNA]</scope>
    <source>
        <strain evidence="1">HR10_N</strain>
    </source>
</reference>
<evidence type="ECO:0000313" key="1">
    <source>
        <dbReference type="EMBL" id="KAK6628356.1"/>
    </source>
</evidence>
<accession>A0AAN8S957</accession>
<gene>
    <name evidence="1" type="ORF">RUM43_002168</name>
</gene>
<proteinExistence type="predicted"/>
<comment type="caution">
    <text evidence="1">The sequence shown here is derived from an EMBL/GenBank/DDBJ whole genome shotgun (WGS) entry which is preliminary data.</text>
</comment>
<protein>
    <submittedName>
        <fullName evidence="1">Uncharacterized protein</fullName>
    </submittedName>
</protein>
<feature type="non-terminal residue" evidence="1">
    <location>
        <position position="55"/>
    </location>
</feature>
<evidence type="ECO:0000313" key="2">
    <source>
        <dbReference type="Proteomes" id="UP001372834"/>
    </source>
</evidence>